<dbReference type="InterPro" id="IPR052337">
    <property type="entry name" value="SAT4-like"/>
</dbReference>
<evidence type="ECO:0000256" key="6">
    <source>
        <dbReference type="SAM" id="MobiDB-lite"/>
    </source>
</evidence>
<feature type="transmembrane region" description="Helical" evidence="7">
    <location>
        <begin position="20"/>
        <end position="38"/>
    </location>
</feature>
<dbReference type="Pfam" id="PF20684">
    <property type="entry name" value="Fung_rhodopsin"/>
    <property type="match status" value="1"/>
</dbReference>
<keyword evidence="10" id="KW-1185">Reference proteome</keyword>
<feature type="transmembrane region" description="Helical" evidence="7">
    <location>
        <begin position="91"/>
        <end position="117"/>
    </location>
</feature>
<dbReference type="PANTHER" id="PTHR33048">
    <property type="entry name" value="PTH11-LIKE INTEGRAL MEMBRANE PROTEIN (AFU_ORTHOLOGUE AFUA_5G11245)"/>
    <property type="match status" value="1"/>
</dbReference>
<keyword evidence="2 7" id="KW-0812">Transmembrane</keyword>
<proteinExistence type="inferred from homology"/>
<feature type="transmembrane region" description="Helical" evidence="7">
    <location>
        <begin position="50"/>
        <end position="71"/>
    </location>
</feature>
<sequence length="367" mass="40635">MEGAPAQVWITERAAFLARVHVGVTIPLLALCLVPFFARIHVRVWPVWRFGLDDAFIVAGLLCSIVDWALYETELYFHAQWISFGEVIHAVILANFATPVWCTSMTLIKTSVALTLLRLPLKRVWTLALYLILATQGGYWLAHIVYMFAKCRPVHASWDFSVSNQHCPSEATDILVFSIGSGINILTDVALSIAPMFLFWNLRRPLRERILICTLTGAGLFASVASAQKAIAVARWTSMDDRWEKAMAIATWTITEQFVSVLAACSPSLKGPIQQLLGRCGVALVKSNAYLSFVHVPSRMREVEFRRQAREWLGEETMGADPAQSDLAAARAREADVEAPRDKSAFASTSCETSDMSGVRGADGEEV</sequence>
<accession>A0ABQ0GA71</accession>
<organism evidence="9 10">
    <name type="scientific">Madurella fahalii</name>
    <dbReference type="NCBI Taxonomy" id="1157608"/>
    <lineage>
        <taxon>Eukaryota</taxon>
        <taxon>Fungi</taxon>
        <taxon>Dikarya</taxon>
        <taxon>Ascomycota</taxon>
        <taxon>Pezizomycotina</taxon>
        <taxon>Sordariomycetes</taxon>
        <taxon>Sordariomycetidae</taxon>
        <taxon>Sordariales</taxon>
        <taxon>Sordariales incertae sedis</taxon>
        <taxon>Madurella</taxon>
    </lineage>
</organism>
<feature type="domain" description="Rhodopsin" evidence="8">
    <location>
        <begin position="38"/>
        <end position="274"/>
    </location>
</feature>
<gene>
    <name evidence="9" type="ORF">MFIFM68171_04862</name>
</gene>
<evidence type="ECO:0000256" key="3">
    <source>
        <dbReference type="ARBA" id="ARBA00022989"/>
    </source>
</evidence>
<dbReference type="Proteomes" id="UP001628179">
    <property type="component" value="Unassembled WGS sequence"/>
</dbReference>
<dbReference type="GeneID" id="98175605"/>
<reference evidence="9 10" key="1">
    <citation type="submission" date="2024-09" db="EMBL/GenBank/DDBJ databases">
        <title>Itraconazole resistance in Madurella fahalii resulting from another homologue of gene encoding cytochrome P450 14-alpha sterol demethylase (CYP51).</title>
        <authorList>
            <person name="Yoshioka I."/>
            <person name="Fahal A.H."/>
            <person name="Kaneko S."/>
            <person name="Yaguchi T."/>
        </authorList>
    </citation>
    <scope>NUCLEOTIDE SEQUENCE [LARGE SCALE GENOMIC DNA]</scope>
    <source>
        <strain evidence="9 10">IFM 68171</strain>
    </source>
</reference>
<evidence type="ECO:0000313" key="9">
    <source>
        <dbReference type="EMBL" id="GAB1314652.1"/>
    </source>
</evidence>
<evidence type="ECO:0000256" key="2">
    <source>
        <dbReference type="ARBA" id="ARBA00022692"/>
    </source>
</evidence>
<keyword evidence="4 7" id="KW-0472">Membrane</keyword>
<dbReference type="PANTHER" id="PTHR33048:SF129">
    <property type="entry name" value="INTEGRAL MEMBRANE PROTEIN-RELATED"/>
    <property type="match status" value="1"/>
</dbReference>
<comment type="similarity">
    <text evidence="5">Belongs to the SAT4 family.</text>
</comment>
<feature type="transmembrane region" description="Helical" evidence="7">
    <location>
        <begin position="124"/>
        <end position="149"/>
    </location>
</feature>
<comment type="caution">
    <text evidence="9">The sequence shown here is derived from an EMBL/GenBank/DDBJ whole genome shotgun (WGS) entry which is preliminary data.</text>
</comment>
<dbReference type="RefSeq" id="XP_070916383.1">
    <property type="nucleotide sequence ID" value="XM_071060282.1"/>
</dbReference>
<feature type="compositionally biased region" description="Basic and acidic residues" evidence="6">
    <location>
        <begin position="331"/>
        <end position="344"/>
    </location>
</feature>
<name>A0ABQ0GA71_9PEZI</name>
<evidence type="ECO:0000313" key="10">
    <source>
        <dbReference type="Proteomes" id="UP001628179"/>
    </source>
</evidence>
<comment type="subcellular location">
    <subcellularLocation>
        <location evidence="1">Membrane</location>
        <topology evidence="1">Multi-pass membrane protein</topology>
    </subcellularLocation>
</comment>
<feature type="compositionally biased region" description="Polar residues" evidence="6">
    <location>
        <begin position="346"/>
        <end position="356"/>
    </location>
</feature>
<feature type="transmembrane region" description="Helical" evidence="7">
    <location>
        <begin position="174"/>
        <end position="200"/>
    </location>
</feature>
<protein>
    <submittedName>
        <fullName evidence="9">Rhodopsin domain-containing protein</fullName>
    </submittedName>
</protein>
<evidence type="ECO:0000256" key="1">
    <source>
        <dbReference type="ARBA" id="ARBA00004141"/>
    </source>
</evidence>
<evidence type="ECO:0000256" key="7">
    <source>
        <dbReference type="SAM" id="Phobius"/>
    </source>
</evidence>
<evidence type="ECO:0000256" key="5">
    <source>
        <dbReference type="ARBA" id="ARBA00038359"/>
    </source>
</evidence>
<evidence type="ECO:0000256" key="4">
    <source>
        <dbReference type="ARBA" id="ARBA00023136"/>
    </source>
</evidence>
<evidence type="ECO:0000259" key="8">
    <source>
        <dbReference type="Pfam" id="PF20684"/>
    </source>
</evidence>
<feature type="compositionally biased region" description="Low complexity" evidence="6">
    <location>
        <begin position="320"/>
        <end position="330"/>
    </location>
</feature>
<dbReference type="EMBL" id="BAAFSV010000002">
    <property type="protein sequence ID" value="GAB1314652.1"/>
    <property type="molecule type" value="Genomic_DNA"/>
</dbReference>
<feature type="region of interest" description="Disordered" evidence="6">
    <location>
        <begin position="316"/>
        <end position="367"/>
    </location>
</feature>
<keyword evidence="3 7" id="KW-1133">Transmembrane helix</keyword>
<dbReference type="InterPro" id="IPR049326">
    <property type="entry name" value="Rhodopsin_dom_fungi"/>
</dbReference>